<proteinExistence type="predicted"/>
<comment type="caution">
    <text evidence="1">The sequence shown here is derived from an EMBL/GenBank/DDBJ whole genome shotgun (WGS) entry which is preliminary data.</text>
</comment>
<accession>A0AAD5DE88</accession>
<organism evidence="1 2">
    <name type="scientific">Ambrosia artemisiifolia</name>
    <name type="common">Common ragweed</name>
    <dbReference type="NCBI Taxonomy" id="4212"/>
    <lineage>
        <taxon>Eukaryota</taxon>
        <taxon>Viridiplantae</taxon>
        <taxon>Streptophyta</taxon>
        <taxon>Embryophyta</taxon>
        <taxon>Tracheophyta</taxon>
        <taxon>Spermatophyta</taxon>
        <taxon>Magnoliopsida</taxon>
        <taxon>eudicotyledons</taxon>
        <taxon>Gunneridae</taxon>
        <taxon>Pentapetalae</taxon>
        <taxon>asterids</taxon>
        <taxon>campanulids</taxon>
        <taxon>Asterales</taxon>
        <taxon>Asteraceae</taxon>
        <taxon>Asteroideae</taxon>
        <taxon>Heliantheae alliance</taxon>
        <taxon>Heliantheae</taxon>
        <taxon>Ambrosia</taxon>
    </lineage>
</organism>
<gene>
    <name evidence="1" type="ORF">M8C21_032463</name>
</gene>
<keyword evidence="2" id="KW-1185">Reference proteome</keyword>
<dbReference type="Proteomes" id="UP001206925">
    <property type="component" value="Unassembled WGS sequence"/>
</dbReference>
<reference evidence="1" key="1">
    <citation type="submission" date="2022-06" db="EMBL/GenBank/DDBJ databases">
        <title>Uncovering the hologenomic basis of an extraordinary plant invasion.</title>
        <authorList>
            <person name="Bieker V.C."/>
            <person name="Martin M.D."/>
            <person name="Gilbert T."/>
            <person name="Hodgins K."/>
            <person name="Battlay P."/>
            <person name="Petersen B."/>
            <person name="Wilson J."/>
        </authorList>
    </citation>
    <scope>NUCLEOTIDE SEQUENCE</scope>
    <source>
        <strain evidence="1">AA19_3_7</strain>
        <tissue evidence="1">Leaf</tissue>
    </source>
</reference>
<protein>
    <submittedName>
        <fullName evidence="1">Uncharacterized protein</fullName>
    </submittedName>
</protein>
<dbReference type="EMBL" id="JAMZMK010000045">
    <property type="protein sequence ID" value="KAI7757894.1"/>
    <property type="molecule type" value="Genomic_DNA"/>
</dbReference>
<name>A0AAD5DE88_AMBAR</name>
<evidence type="ECO:0000313" key="1">
    <source>
        <dbReference type="EMBL" id="KAI7757894.1"/>
    </source>
</evidence>
<evidence type="ECO:0000313" key="2">
    <source>
        <dbReference type="Proteomes" id="UP001206925"/>
    </source>
</evidence>
<sequence>MVGQIGIIMEETG</sequence>